<evidence type="ECO:0000256" key="7">
    <source>
        <dbReference type="HAMAP-Rule" id="MF_00523"/>
    </source>
</evidence>
<comment type="caution">
    <text evidence="9">The sequence shown here is derived from an EMBL/GenBank/DDBJ whole genome shotgun (WGS) entry which is preliminary data.</text>
</comment>
<dbReference type="InterPro" id="IPR011004">
    <property type="entry name" value="Trimer_LpxA-like_sf"/>
</dbReference>
<accession>A0A523UTR6</accession>
<evidence type="ECO:0000256" key="1">
    <source>
        <dbReference type="ARBA" id="ARBA00022516"/>
    </source>
</evidence>
<dbReference type="CDD" id="cd03352">
    <property type="entry name" value="LbH_LpxD"/>
    <property type="match status" value="1"/>
</dbReference>
<dbReference type="InterPro" id="IPR020573">
    <property type="entry name" value="UDP_GlcNAc_AcTrfase_non-rep"/>
</dbReference>
<dbReference type="NCBIfam" id="NF002060">
    <property type="entry name" value="PRK00892.1"/>
    <property type="match status" value="1"/>
</dbReference>
<organism evidence="9 10">
    <name type="scientific">candidate division TA06 bacterium</name>
    <dbReference type="NCBI Taxonomy" id="2250710"/>
    <lineage>
        <taxon>Bacteria</taxon>
        <taxon>Bacteria division TA06</taxon>
    </lineage>
</organism>
<evidence type="ECO:0000256" key="5">
    <source>
        <dbReference type="ARBA" id="ARBA00023098"/>
    </source>
</evidence>
<reference evidence="9 10" key="1">
    <citation type="submission" date="2019-03" db="EMBL/GenBank/DDBJ databases">
        <title>Metabolic potential of uncultured bacteria and archaea associated with petroleum seepage in deep-sea sediments.</title>
        <authorList>
            <person name="Dong X."/>
            <person name="Hubert C."/>
        </authorList>
    </citation>
    <scope>NUCLEOTIDE SEQUENCE [LARGE SCALE GENOMIC DNA]</scope>
    <source>
        <strain evidence="9">E44_bin18</strain>
    </source>
</reference>
<evidence type="ECO:0000256" key="2">
    <source>
        <dbReference type="ARBA" id="ARBA00022556"/>
    </source>
</evidence>
<dbReference type="AlphaFoldDB" id="A0A523UTR6"/>
<dbReference type="EMBL" id="SOJN01000074">
    <property type="protein sequence ID" value="TET45906.1"/>
    <property type="molecule type" value="Genomic_DNA"/>
</dbReference>
<dbReference type="NCBIfam" id="TIGR01853">
    <property type="entry name" value="lipid_A_lpxD"/>
    <property type="match status" value="1"/>
</dbReference>
<evidence type="ECO:0000313" key="10">
    <source>
        <dbReference type="Proteomes" id="UP000315525"/>
    </source>
</evidence>
<dbReference type="Gene3D" id="3.40.1390.10">
    <property type="entry name" value="MurE/MurF, N-terminal domain"/>
    <property type="match status" value="1"/>
</dbReference>
<evidence type="ECO:0000256" key="4">
    <source>
        <dbReference type="ARBA" id="ARBA00022737"/>
    </source>
</evidence>
<dbReference type="EC" id="2.3.1.191" evidence="7"/>
<dbReference type="InterPro" id="IPR007691">
    <property type="entry name" value="LpxD"/>
</dbReference>
<protein>
    <recommendedName>
        <fullName evidence="7">UDP-3-O-acylglucosamine N-acyltransferase</fullName>
        <ecNumber evidence="7">2.3.1.191</ecNumber>
    </recommendedName>
</protein>
<evidence type="ECO:0000313" key="9">
    <source>
        <dbReference type="EMBL" id="TET45906.1"/>
    </source>
</evidence>
<dbReference type="GO" id="GO:0009245">
    <property type="term" value="P:lipid A biosynthetic process"/>
    <property type="evidence" value="ECO:0007669"/>
    <property type="project" value="UniProtKB-UniRule"/>
</dbReference>
<dbReference type="InterPro" id="IPR001451">
    <property type="entry name" value="Hexapep"/>
</dbReference>
<dbReference type="UniPathway" id="UPA00973"/>
<comment type="subunit">
    <text evidence="7">Homotrimer.</text>
</comment>
<feature type="domain" description="UDP-3-O-[3-hydroxymyristoyl] glucosamine N-acyltransferase non-repeat region" evidence="8">
    <location>
        <begin position="20"/>
        <end position="84"/>
    </location>
</feature>
<evidence type="ECO:0000256" key="3">
    <source>
        <dbReference type="ARBA" id="ARBA00022679"/>
    </source>
</evidence>
<dbReference type="Pfam" id="PF04613">
    <property type="entry name" value="LpxD"/>
    <property type="match status" value="1"/>
</dbReference>
<dbReference type="Pfam" id="PF00132">
    <property type="entry name" value="Hexapep"/>
    <property type="match status" value="3"/>
</dbReference>
<dbReference type="Gene3D" id="2.160.10.10">
    <property type="entry name" value="Hexapeptide repeat proteins"/>
    <property type="match status" value="1"/>
</dbReference>
<sequence length="348" mass="36833">MKLKEMAHILDGKLRGDPDADVVSVAPIDSAGEGVLAFAASEQYLKTAERSGASCIIVPKGFHVEGKNLIEVENPRLALAKAMEVLYKRERIGPGIEEGAHVAETARVAPSSHIATLAYIGDDTRVGDRTVIYPFAYIGPDAEIGSDCVIHPNVTICSGVILGDRVVVHANAVLGSDGFGYARDGVGHRKIPQVGTVVVEDDVEIGANTAIDRATMGRTRIGRGTKIDNLVHIAHNVTIGSNCLVVAQAGIAGSTEIGENVLIGGQAGLVHHIKIGSRAFIGAQAGVTRSFPADSKISGYPARDHNRSMRGYAALNKLPSLIKKVDKIDKRIEKLEQKGGKTSEDDSR</sequence>
<dbReference type="HAMAP" id="MF_00523">
    <property type="entry name" value="LpxD"/>
    <property type="match status" value="1"/>
</dbReference>
<keyword evidence="1 7" id="KW-0444">Lipid biosynthesis</keyword>
<evidence type="ECO:0000259" key="8">
    <source>
        <dbReference type="Pfam" id="PF04613"/>
    </source>
</evidence>
<comment type="catalytic activity">
    <reaction evidence="7">
        <text>a UDP-3-O-[(3R)-3-hydroxyacyl]-alpha-D-glucosamine + a (3R)-hydroxyacyl-[ACP] = a UDP-2-N,3-O-bis[(3R)-3-hydroxyacyl]-alpha-D-glucosamine + holo-[ACP] + H(+)</text>
        <dbReference type="Rhea" id="RHEA:53836"/>
        <dbReference type="Rhea" id="RHEA-COMP:9685"/>
        <dbReference type="Rhea" id="RHEA-COMP:9945"/>
        <dbReference type="ChEBI" id="CHEBI:15378"/>
        <dbReference type="ChEBI" id="CHEBI:64479"/>
        <dbReference type="ChEBI" id="CHEBI:78827"/>
        <dbReference type="ChEBI" id="CHEBI:137740"/>
        <dbReference type="ChEBI" id="CHEBI:137748"/>
        <dbReference type="EC" id="2.3.1.191"/>
    </reaction>
</comment>
<dbReference type="SUPFAM" id="SSF51161">
    <property type="entry name" value="Trimeric LpxA-like enzymes"/>
    <property type="match status" value="1"/>
</dbReference>
<keyword evidence="4 7" id="KW-0677">Repeat</keyword>
<keyword evidence="5 7" id="KW-0443">Lipid metabolism</keyword>
<keyword evidence="2 7" id="KW-0441">Lipid A biosynthesis</keyword>
<dbReference type="GO" id="GO:0016020">
    <property type="term" value="C:membrane"/>
    <property type="evidence" value="ECO:0007669"/>
    <property type="project" value="GOC"/>
</dbReference>
<dbReference type="GO" id="GO:0103118">
    <property type="term" value="F:UDP-3-O-[(3R)-3-hydroxyacyl]-glucosamine N-acyltransferase activity"/>
    <property type="evidence" value="ECO:0007669"/>
    <property type="project" value="UniProtKB-EC"/>
</dbReference>
<comment type="pathway">
    <text evidence="7">Bacterial outer membrane biogenesis; LPS lipid A biosynthesis.</text>
</comment>
<evidence type="ECO:0000256" key="6">
    <source>
        <dbReference type="ARBA" id="ARBA00023315"/>
    </source>
</evidence>
<dbReference type="PANTHER" id="PTHR43378:SF2">
    <property type="entry name" value="UDP-3-O-ACYLGLUCOSAMINE N-ACYLTRANSFERASE 1, MITOCHONDRIAL-RELATED"/>
    <property type="match status" value="1"/>
</dbReference>
<dbReference type="GO" id="GO:0016410">
    <property type="term" value="F:N-acyltransferase activity"/>
    <property type="evidence" value="ECO:0007669"/>
    <property type="project" value="InterPro"/>
</dbReference>
<gene>
    <name evidence="7 9" type="primary">lpxD</name>
    <name evidence="9" type="ORF">E3J62_06125</name>
</gene>
<name>A0A523UTR6_UNCT6</name>
<dbReference type="Proteomes" id="UP000315525">
    <property type="component" value="Unassembled WGS sequence"/>
</dbReference>
<keyword evidence="6 7" id="KW-0012">Acyltransferase</keyword>
<feature type="active site" description="Proton acceptor" evidence="7">
    <location>
        <position position="235"/>
    </location>
</feature>
<proteinExistence type="inferred from homology"/>
<dbReference type="PANTHER" id="PTHR43378">
    <property type="entry name" value="UDP-3-O-ACYLGLUCOSAMINE N-ACYLTRANSFERASE"/>
    <property type="match status" value="1"/>
</dbReference>
<keyword evidence="3 7" id="KW-0808">Transferase</keyword>
<comment type="function">
    <text evidence="7">Catalyzes the N-acylation of UDP-3-O-acylglucosamine using 3-hydroxyacyl-ACP as the acyl donor. Is involved in the biosynthesis of lipid A, a phosphorylated glycolipid that anchors the lipopolysaccharide to the outer membrane of the cell.</text>
</comment>
<comment type="similarity">
    <text evidence="7">Belongs to the transferase hexapeptide repeat family. LpxD subfamily.</text>
</comment>